<proteinExistence type="predicted"/>
<comment type="caution">
    <text evidence="2">The sequence shown here is derived from an EMBL/GenBank/DDBJ whole genome shotgun (WGS) entry which is preliminary data.</text>
</comment>
<dbReference type="Proteomes" id="UP000660680">
    <property type="component" value="Unassembled WGS sequence"/>
</dbReference>
<protein>
    <submittedName>
        <fullName evidence="2">Uncharacterized protein</fullName>
    </submittedName>
</protein>
<feature type="region of interest" description="Disordered" evidence="1">
    <location>
        <begin position="41"/>
        <end position="67"/>
    </location>
</feature>
<organism evidence="2 3">
    <name type="scientific">Actinokineospora fastidiosa</name>
    <dbReference type="NCBI Taxonomy" id="1816"/>
    <lineage>
        <taxon>Bacteria</taxon>
        <taxon>Bacillati</taxon>
        <taxon>Actinomycetota</taxon>
        <taxon>Actinomycetes</taxon>
        <taxon>Pseudonocardiales</taxon>
        <taxon>Pseudonocardiaceae</taxon>
        <taxon>Actinokineospora</taxon>
    </lineage>
</organism>
<gene>
    <name evidence="2" type="ORF">GCM10010171_57280</name>
</gene>
<dbReference type="AlphaFoldDB" id="A0A918GSK6"/>
<accession>A0A918GSK6</accession>
<evidence type="ECO:0000313" key="3">
    <source>
        <dbReference type="Proteomes" id="UP000660680"/>
    </source>
</evidence>
<keyword evidence="3" id="KW-1185">Reference proteome</keyword>
<evidence type="ECO:0000256" key="1">
    <source>
        <dbReference type="SAM" id="MobiDB-lite"/>
    </source>
</evidence>
<reference evidence="2" key="1">
    <citation type="journal article" date="2014" name="Int. J. Syst. Evol. Microbiol.">
        <title>Complete genome sequence of Corynebacterium casei LMG S-19264T (=DSM 44701T), isolated from a smear-ripened cheese.</title>
        <authorList>
            <consortium name="US DOE Joint Genome Institute (JGI-PGF)"/>
            <person name="Walter F."/>
            <person name="Albersmeier A."/>
            <person name="Kalinowski J."/>
            <person name="Ruckert C."/>
        </authorList>
    </citation>
    <scope>NUCLEOTIDE SEQUENCE</scope>
    <source>
        <strain evidence="2">JCM 3276</strain>
    </source>
</reference>
<dbReference type="EMBL" id="BMRB01000007">
    <property type="protein sequence ID" value="GGS54673.1"/>
    <property type="molecule type" value="Genomic_DNA"/>
</dbReference>
<name>A0A918GSK6_9PSEU</name>
<evidence type="ECO:0000313" key="2">
    <source>
        <dbReference type="EMBL" id="GGS54673.1"/>
    </source>
</evidence>
<reference evidence="2" key="2">
    <citation type="submission" date="2020-09" db="EMBL/GenBank/DDBJ databases">
        <authorList>
            <person name="Sun Q."/>
            <person name="Ohkuma M."/>
        </authorList>
    </citation>
    <scope>NUCLEOTIDE SEQUENCE</scope>
    <source>
        <strain evidence="2">JCM 3276</strain>
    </source>
</reference>
<sequence>MDLDKLEELSNLELDDTEARSSWSCFETINNLADELIPMPRTIANGGPARDRHHDGPGAAAEWSGSTRTLPLRCRQYPL</sequence>